<feature type="chain" id="PRO_5047133140" description="DUF6318 domain-containing protein" evidence="2">
    <location>
        <begin position="23"/>
        <end position="212"/>
    </location>
</feature>
<keyword evidence="5" id="KW-1185">Reference proteome</keyword>
<keyword evidence="2" id="KW-0732">Signal</keyword>
<protein>
    <recommendedName>
        <fullName evidence="3">DUF6318 domain-containing protein</fullName>
    </recommendedName>
</protein>
<evidence type="ECO:0000313" key="4">
    <source>
        <dbReference type="EMBL" id="MBP2413954.1"/>
    </source>
</evidence>
<evidence type="ECO:0000256" key="2">
    <source>
        <dbReference type="SAM" id="SignalP"/>
    </source>
</evidence>
<proteinExistence type="predicted"/>
<feature type="signal peptide" evidence="2">
    <location>
        <begin position="1"/>
        <end position="22"/>
    </location>
</feature>
<gene>
    <name evidence="4" type="ORF">JOF48_002753</name>
</gene>
<feature type="compositionally biased region" description="Low complexity" evidence="1">
    <location>
        <begin position="34"/>
        <end position="51"/>
    </location>
</feature>
<accession>A0ABS4YZ03</accession>
<evidence type="ECO:0000259" key="3">
    <source>
        <dbReference type="Pfam" id="PF19843"/>
    </source>
</evidence>
<comment type="caution">
    <text evidence="4">The sequence shown here is derived from an EMBL/GenBank/DDBJ whole genome shotgun (WGS) entry which is preliminary data.</text>
</comment>
<dbReference type="EMBL" id="JAGIOI010000001">
    <property type="protein sequence ID" value="MBP2413954.1"/>
    <property type="molecule type" value="Genomic_DNA"/>
</dbReference>
<dbReference type="Proteomes" id="UP000711614">
    <property type="component" value="Unassembled WGS sequence"/>
</dbReference>
<dbReference type="PROSITE" id="PS51257">
    <property type="entry name" value="PROKAR_LIPOPROTEIN"/>
    <property type="match status" value="1"/>
</dbReference>
<feature type="domain" description="DUF6318" evidence="3">
    <location>
        <begin position="55"/>
        <end position="205"/>
    </location>
</feature>
<feature type="region of interest" description="Disordered" evidence="1">
    <location>
        <begin position="30"/>
        <end position="66"/>
    </location>
</feature>
<organism evidence="4 5">
    <name type="scientific">Arthrobacter stackebrandtii</name>
    <dbReference type="NCBI Taxonomy" id="272161"/>
    <lineage>
        <taxon>Bacteria</taxon>
        <taxon>Bacillati</taxon>
        <taxon>Actinomycetota</taxon>
        <taxon>Actinomycetes</taxon>
        <taxon>Micrococcales</taxon>
        <taxon>Micrococcaceae</taxon>
        <taxon>Arthrobacter</taxon>
    </lineage>
</organism>
<dbReference type="RefSeq" id="WP_209681573.1">
    <property type="nucleotide sequence ID" value="NZ_JAGIOI010000001.1"/>
</dbReference>
<evidence type="ECO:0000256" key="1">
    <source>
        <dbReference type="SAM" id="MobiDB-lite"/>
    </source>
</evidence>
<dbReference type="Pfam" id="PF19843">
    <property type="entry name" value="DUF6318"/>
    <property type="match status" value="1"/>
</dbReference>
<sequence length="212" mass="22549">MGARAFARLVAATLLAVVLVLAGCSAPPGAPLGSTGSATTEPPESTTPRPTIAGPYKPATDKGPAENVPVPVLPEAAKEFSKEGLEAFAEYWFSTLGYVYETGDSGPMMAVTEPDCETCAYVNEPLAKTYAEGGWVVGGQMEVVQTVCYFTPLSDGDYQAQVEALQIRVVYYNGDGTVRTRHEQNTAHTSIVNAHWADGQWTASTSEPLKRN</sequence>
<evidence type="ECO:0000313" key="5">
    <source>
        <dbReference type="Proteomes" id="UP000711614"/>
    </source>
</evidence>
<dbReference type="InterPro" id="IPR046281">
    <property type="entry name" value="DUF6318"/>
</dbReference>
<name>A0ABS4YZ03_9MICC</name>
<reference evidence="4 5" key="1">
    <citation type="submission" date="2021-03" db="EMBL/GenBank/DDBJ databases">
        <title>Sequencing the genomes of 1000 actinobacteria strains.</title>
        <authorList>
            <person name="Klenk H.-P."/>
        </authorList>
    </citation>
    <scope>NUCLEOTIDE SEQUENCE [LARGE SCALE GENOMIC DNA]</scope>
    <source>
        <strain evidence="4 5">DSM 16005</strain>
    </source>
</reference>